<dbReference type="GO" id="GO:0017147">
    <property type="term" value="F:Wnt-protein binding"/>
    <property type="evidence" value="ECO:0007669"/>
    <property type="project" value="InterPro"/>
</dbReference>
<dbReference type="PANTHER" id="PTHR13449">
    <property type="entry name" value="INTEGRAL MEMBRANE PROTEIN GPR177"/>
    <property type="match status" value="1"/>
</dbReference>
<dbReference type="InterPro" id="IPR047843">
    <property type="entry name" value="WLS-like_TM"/>
</dbReference>
<keyword evidence="5 9" id="KW-0812">Transmembrane</keyword>
<feature type="transmembrane region" description="Helical" evidence="9">
    <location>
        <begin position="345"/>
        <end position="362"/>
    </location>
</feature>
<dbReference type="InterPro" id="IPR009551">
    <property type="entry name" value="Wntless"/>
</dbReference>
<evidence type="ECO:0000256" key="2">
    <source>
        <dbReference type="ARBA" id="ARBA00008148"/>
    </source>
</evidence>
<feature type="transmembrane region" description="Helical" evidence="9">
    <location>
        <begin position="511"/>
        <end position="535"/>
    </location>
</feature>
<evidence type="ECO:0000256" key="8">
    <source>
        <dbReference type="ARBA" id="ARBA00023136"/>
    </source>
</evidence>
<gene>
    <name evidence="12" type="ORF">BOX15_Mlig005984g1</name>
</gene>
<sequence>TKTQLAFKTLAKQSIRSNQANMAGVVLETLSTRKLVCFGIILLLLQVGCFLLGGLIAPKPYAHEDMLGNKCVDWDANDTDKWFFTRGPGHCKPVADGSNHFEFIKNLHQLAKDEGKRVPNASQIVFNFQFPLPRDNMEFSMSALFQEMVAVVRIESQYMKSLPGSEIKPDSQIELHARLGYRDDSDPPGVWHEMVQSRETRSLRCQLEQSADGDTGEYECEPQPLFSLGSVAHAQYLLNIRVPVTDYSNKNIGLLRDISVVEFHQNGGFTLVWLGMKTALFPVLCGLLIWFCWRVRAQARPWTLLERSALGLGIALSCLNCPVEWLSLTVLRAPVWLLVSDLRHGMFYSGLLAFWIVFTGEHTMDGGPKNRFMLYWKQFLGVAVAGACLLIFDLSERGVQIYNPFYTVWSTPDASRFALASMIIAGISMAAYALLLLVLIVRALRGILEKRRHLPSLPQARRLFYSGAIVRFCVFLGYTALCAALTVAFYIVMELDESHWKWSEEGHSLEYSSAFVTGVYGMWNVYVCAIIILYAPSTKRIAGASGIGDAAAVPTEAANLFTTESDQQVAYSCASERVRVLNPGSAAAAGSAAADSAGASASSAVGAASETLAFVQKAAQD</sequence>
<evidence type="ECO:0000259" key="10">
    <source>
        <dbReference type="Pfam" id="PF06664"/>
    </source>
</evidence>
<dbReference type="InterPro" id="IPR053936">
    <property type="entry name" value="WLS_GOLD"/>
</dbReference>
<proteinExistence type="inferred from homology"/>
<dbReference type="Pfam" id="PF06664">
    <property type="entry name" value="WLS-like_TM"/>
    <property type="match status" value="1"/>
</dbReference>
<comment type="similarity">
    <text evidence="2">Belongs to the wntless family.</text>
</comment>
<evidence type="ECO:0000256" key="7">
    <source>
        <dbReference type="ARBA" id="ARBA00023034"/>
    </source>
</evidence>
<name>A0A267FE06_9PLAT</name>
<feature type="transmembrane region" description="Helical" evidence="9">
    <location>
        <begin position="304"/>
        <end position="325"/>
    </location>
</feature>
<comment type="caution">
    <text evidence="12">The sequence shown here is derived from an EMBL/GenBank/DDBJ whole genome shotgun (WGS) entry which is preliminary data.</text>
</comment>
<dbReference type="GO" id="GO:0061355">
    <property type="term" value="P:Wnt protein secretion"/>
    <property type="evidence" value="ECO:0007669"/>
    <property type="project" value="TreeGrafter"/>
</dbReference>
<dbReference type="AlphaFoldDB" id="A0A267FE06"/>
<accession>A0A267FE06</accession>
<feature type="non-terminal residue" evidence="12">
    <location>
        <position position="1"/>
    </location>
</feature>
<protein>
    <recommendedName>
        <fullName evidence="14">Protein wntless</fullName>
    </recommendedName>
</protein>
<dbReference type="OrthoDB" id="5804250at2759"/>
<feature type="domain" description="Wntless-like transmembrane" evidence="10">
    <location>
        <begin position="266"/>
        <end position="537"/>
    </location>
</feature>
<evidence type="ECO:0000256" key="4">
    <source>
        <dbReference type="ARBA" id="ARBA00022687"/>
    </source>
</evidence>
<comment type="subcellular location">
    <subcellularLocation>
        <location evidence="1">Golgi apparatus membrane</location>
        <topology evidence="1">Multi-pass membrane protein</topology>
    </subcellularLocation>
</comment>
<feature type="transmembrane region" description="Helical" evidence="9">
    <location>
        <begin position="463"/>
        <end position="491"/>
    </location>
</feature>
<feature type="transmembrane region" description="Helical" evidence="9">
    <location>
        <begin position="417"/>
        <end position="442"/>
    </location>
</feature>
<evidence type="ECO:0000256" key="9">
    <source>
        <dbReference type="SAM" id="Phobius"/>
    </source>
</evidence>
<evidence type="ECO:0000256" key="3">
    <source>
        <dbReference type="ARBA" id="ARBA00022473"/>
    </source>
</evidence>
<organism evidence="12 13">
    <name type="scientific">Macrostomum lignano</name>
    <dbReference type="NCBI Taxonomy" id="282301"/>
    <lineage>
        <taxon>Eukaryota</taxon>
        <taxon>Metazoa</taxon>
        <taxon>Spiralia</taxon>
        <taxon>Lophotrochozoa</taxon>
        <taxon>Platyhelminthes</taxon>
        <taxon>Rhabditophora</taxon>
        <taxon>Macrostomorpha</taxon>
        <taxon>Macrostomida</taxon>
        <taxon>Macrostomidae</taxon>
        <taxon>Macrostomum</taxon>
    </lineage>
</organism>
<keyword evidence="13" id="KW-1185">Reference proteome</keyword>
<dbReference type="EMBL" id="NIVC01001122">
    <property type="protein sequence ID" value="PAA71986.1"/>
    <property type="molecule type" value="Genomic_DNA"/>
</dbReference>
<keyword evidence="3" id="KW-0217">Developmental protein</keyword>
<feature type="transmembrane region" description="Helical" evidence="9">
    <location>
        <begin position="35"/>
        <end position="57"/>
    </location>
</feature>
<feature type="transmembrane region" description="Helical" evidence="9">
    <location>
        <begin position="374"/>
        <end position="392"/>
    </location>
</feature>
<feature type="transmembrane region" description="Helical" evidence="9">
    <location>
        <begin position="271"/>
        <end position="292"/>
    </location>
</feature>
<dbReference type="Proteomes" id="UP000215902">
    <property type="component" value="Unassembled WGS sequence"/>
</dbReference>
<dbReference type="GO" id="GO:0006886">
    <property type="term" value="P:intracellular protein transport"/>
    <property type="evidence" value="ECO:0007669"/>
    <property type="project" value="TreeGrafter"/>
</dbReference>
<keyword evidence="4" id="KW-0879">Wnt signaling pathway</keyword>
<keyword evidence="6 9" id="KW-1133">Transmembrane helix</keyword>
<dbReference type="GO" id="GO:0016055">
    <property type="term" value="P:Wnt signaling pathway"/>
    <property type="evidence" value="ECO:0007669"/>
    <property type="project" value="UniProtKB-KW"/>
</dbReference>
<evidence type="ECO:0000256" key="1">
    <source>
        <dbReference type="ARBA" id="ARBA00004653"/>
    </source>
</evidence>
<dbReference type="Pfam" id="PF21883">
    <property type="entry name" value="WLS_GOLD"/>
    <property type="match status" value="1"/>
</dbReference>
<evidence type="ECO:0000256" key="5">
    <source>
        <dbReference type="ARBA" id="ARBA00022692"/>
    </source>
</evidence>
<evidence type="ECO:0008006" key="14">
    <source>
        <dbReference type="Google" id="ProtNLM"/>
    </source>
</evidence>
<evidence type="ECO:0000313" key="12">
    <source>
        <dbReference type="EMBL" id="PAA71986.1"/>
    </source>
</evidence>
<dbReference type="GO" id="GO:0000139">
    <property type="term" value="C:Golgi membrane"/>
    <property type="evidence" value="ECO:0007669"/>
    <property type="project" value="UniProtKB-SubCell"/>
</dbReference>
<reference evidence="12 13" key="1">
    <citation type="submission" date="2017-06" db="EMBL/GenBank/DDBJ databases">
        <title>A platform for efficient transgenesis in Macrostomum lignano, a flatworm model organism for stem cell research.</title>
        <authorList>
            <person name="Berezikov E."/>
        </authorList>
    </citation>
    <scope>NUCLEOTIDE SEQUENCE [LARGE SCALE GENOMIC DNA]</scope>
    <source>
        <strain evidence="12">DV1</strain>
        <tissue evidence="12">Whole organism</tissue>
    </source>
</reference>
<keyword evidence="8 9" id="KW-0472">Membrane</keyword>
<evidence type="ECO:0000259" key="11">
    <source>
        <dbReference type="Pfam" id="PF21883"/>
    </source>
</evidence>
<dbReference type="PANTHER" id="PTHR13449:SF2">
    <property type="entry name" value="PROTEIN WNTLESS HOMOLOG"/>
    <property type="match status" value="1"/>
</dbReference>
<dbReference type="STRING" id="282301.A0A267FE06"/>
<feature type="domain" description="Wntless GOLD" evidence="11">
    <location>
        <begin position="70"/>
        <end position="265"/>
    </location>
</feature>
<keyword evidence="7" id="KW-0333">Golgi apparatus</keyword>
<evidence type="ECO:0000313" key="13">
    <source>
        <dbReference type="Proteomes" id="UP000215902"/>
    </source>
</evidence>
<evidence type="ECO:0000256" key="6">
    <source>
        <dbReference type="ARBA" id="ARBA00022989"/>
    </source>
</evidence>